<dbReference type="SUPFAM" id="SSF110087">
    <property type="entry name" value="DR1885-like metal-binding protein"/>
    <property type="match status" value="1"/>
</dbReference>
<dbReference type="Gene3D" id="2.60.40.1890">
    <property type="entry name" value="PCu(A)C copper chaperone"/>
    <property type="match status" value="1"/>
</dbReference>
<reference evidence="2 3" key="1">
    <citation type="journal article" date="2005" name="Arch. Microbiol.">
        <title>The genome sequence of an anaerobic aromatic-degrading denitrifying bacterium, strain EbN1.</title>
        <authorList>
            <person name="Rabus R."/>
            <person name="Kube M."/>
            <person name="Heider J."/>
            <person name="Beck A."/>
            <person name="Heitmann K."/>
            <person name="Widdel F."/>
            <person name="Reinhardt R."/>
        </authorList>
    </citation>
    <scope>NUCLEOTIDE SEQUENCE [LARGE SCALE GENOMIC DNA]</scope>
    <source>
        <strain evidence="2 3">EbN1</strain>
    </source>
</reference>
<dbReference type="PANTHER" id="PTHR36302">
    <property type="entry name" value="BLR7088 PROTEIN"/>
    <property type="match status" value="1"/>
</dbReference>
<evidence type="ECO:0000313" key="3">
    <source>
        <dbReference type="Proteomes" id="UP000006552"/>
    </source>
</evidence>
<feature type="chain" id="PRO_5004260622" description="Copper chaperone PCu(A)C" evidence="1">
    <location>
        <begin position="29"/>
        <end position="159"/>
    </location>
</feature>
<dbReference type="InterPro" id="IPR058248">
    <property type="entry name" value="Lxx211020-like"/>
</dbReference>
<sequence>MQIDGVNIMKKILVVSLVSAVLAGPAIAQVQVEDAWVRATVAQQKVTGAFMRLTAAQDARLVSADSPVAGKVEIHEMVMEKDVMKMRPVAAVELPAGRAVELKPGGHHVMLFDLKQPVRVGDTVPLTLVVESRSGKRESIEVAAPVRPLNQAGRADHGH</sequence>
<dbReference type="InterPro" id="IPR036182">
    <property type="entry name" value="PCuAC_sf"/>
</dbReference>
<accession>Q5NZ78</accession>
<dbReference type="PANTHER" id="PTHR36302:SF1">
    <property type="entry name" value="COPPER CHAPERONE PCU(A)C"/>
    <property type="match status" value="1"/>
</dbReference>
<dbReference type="HOGENOM" id="CLU_100939_1_1_4"/>
<evidence type="ECO:0000256" key="1">
    <source>
        <dbReference type="SAM" id="SignalP"/>
    </source>
</evidence>
<keyword evidence="1" id="KW-0732">Signal</keyword>
<dbReference type="Pfam" id="PF04314">
    <property type="entry name" value="PCuAC"/>
    <property type="match status" value="1"/>
</dbReference>
<keyword evidence="3" id="KW-1185">Reference proteome</keyword>
<name>Q5NZ78_AROAE</name>
<feature type="signal peptide" evidence="1">
    <location>
        <begin position="1"/>
        <end position="28"/>
    </location>
</feature>
<dbReference type="KEGG" id="eba:ebA6147"/>
<organism evidence="2 3">
    <name type="scientific">Aromatoleum aromaticum (strain DSM 19018 / LMG 30748 / EbN1)</name>
    <name type="common">Azoarcus sp. (strain EbN1)</name>
    <dbReference type="NCBI Taxonomy" id="76114"/>
    <lineage>
        <taxon>Bacteria</taxon>
        <taxon>Pseudomonadati</taxon>
        <taxon>Pseudomonadota</taxon>
        <taxon>Betaproteobacteria</taxon>
        <taxon>Rhodocyclales</taxon>
        <taxon>Rhodocyclaceae</taxon>
        <taxon>Aromatoleum</taxon>
    </lineage>
</organism>
<dbReference type="AlphaFoldDB" id="Q5NZ78"/>
<dbReference type="eggNOG" id="COG2847">
    <property type="taxonomic scope" value="Bacteria"/>
</dbReference>
<dbReference type="EMBL" id="CR555306">
    <property type="protein sequence ID" value="CAI09636.1"/>
    <property type="molecule type" value="Genomic_DNA"/>
</dbReference>
<gene>
    <name evidence="2" type="ORF">ebA6147</name>
</gene>
<proteinExistence type="predicted"/>
<evidence type="ECO:0000313" key="2">
    <source>
        <dbReference type="EMBL" id="CAI09636.1"/>
    </source>
</evidence>
<dbReference type="STRING" id="76114.ebA6147"/>
<dbReference type="Proteomes" id="UP000006552">
    <property type="component" value="Chromosome"/>
</dbReference>
<protein>
    <recommendedName>
        <fullName evidence="4">Copper chaperone PCu(A)C</fullName>
    </recommendedName>
</protein>
<dbReference type="InterPro" id="IPR007410">
    <property type="entry name" value="LpqE-like"/>
</dbReference>
<evidence type="ECO:0008006" key="4">
    <source>
        <dbReference type="Google" id="ProtNLM"/>
    </source>
</evidence>